<gene>
    <name evidence="10" type="ORF">SAMN05444955_1188</name>
</gene>
<evidence type="ECO:0000256" key="2">
    <source>
        <dbReference type="ARBA" id="ARBA00004401"/>
    </source>
</evidence>
<dbReference type="NCBIfam" id="TIGR02227">
    <property type="entry name" value="sigpep_I_bact"/>
    <property type="match status" value="1"/>
</dbReference>
<dbReference type="GO" id="GO:0004252">
    <property type="term" value="F:serine-type endopeptidase activity"/>
    <property type="evidence" value="ECO:0007669"/>
    <property type="project" value="InterPro"/>
</dbReference>
<keyword evidence="6 8" id="KW-0378">Hydrolase</keyword>
<dbReference type="PROSITE" id="PS00501">
    <property type="entry name" value="SPASE_I_1"/>
    <property type="match status" value="1"/>
</dbReference>
<dbReference type="EC" id="3.4.21.89" evidence="4 8"/>
<evidence type="ECO:0000259" key="9">
    <source>
        <dbReference type="Pfam" id="PF10502"/>
    </source>
</evidence>
<dbReference type="AlphaFoldDB" id="A0A1H8IKR3"/>
<evidence type="ECO:0000256" key="1">
    <source>
        <dbReference type="ARBA" id="ARBA00000677"/>
    </source>
</evidence>
<dbReference type="STRING" id="1173111.SAMN05444955_1188"/>
<dbReference type="PROSITE" id="PS00761">
    <property type="entry name" value="SPASE_I_3"/>
    <property type="match status" value="1"/>
</dbReference>
<dbReference type="EMBL" id="FOCQ01000018">
    <property type="protein sequence ID" value="SEN68775.1"/>
    <property type="molecule type" value="Genomic_DNA"/>
</dbReference>
<keyword evidence="8" id="KW-0472">Membrane</keyword>
<dbReference type="GO" id="GO:0006465">
    <property type="term" value="P:signal peptide processing"/>
    <property type="evidence" value="ECO:0007669"/>
    <property type="project" value="InterPro"/>
</dbReference>
<keyword evidence="11" id="KW-1185">Reference proteome</keyword>
<evidence type="ECO:0000256" key="6">
    <source>
        <dbReference type="ARBA" id="ARBA00022801"/>
    </source>
</evidence>
<dbReference type="InterPro" id="IPR019758">
    <property type="entry name" value="Pept_S26A_signal_pept_1_CS"/>
</dbReference>
<keyword evidence="5 8" id="KW-0645">Protease</keyword>
<evidence type="ECO:0000256" key="3">
    <source>
        <dbReference type="ARBA" id="ARBA00009370"/>
    </source>
</evidence>
<evidence type="ECO:0000256" key="4">
    <source>
        <dbReference type="ARBA" id="ARBA00013208"/>
    </source>
</evidence>
<dbReference type="SUPFAM" id="SSF51306">
    <property type="entry name" value="LexA/Signal peptidase"/>
    <property type="match status" value="1"/>
</dbReference>
<feature type="transmembrane region" description="Helical" evidence="8">
    <location>
        <begin position="6"/>
        <end position="27"/>
    </location>
</feature>
<keyword evidence="8" id="KW-1133">Transmembrane helix</keyword>
<comment type="similarity">
    <text evidence="3 8">Belongs to the peptidase S26 family.</text>
</comment>
<dbReference type="InterPro" id="IPR000223">
    <property type="entry name" value="Pept_S26A_signal_pept_1"/>
</dbReference>
<proteinExistence type="inferred from homology"/>
<evidence type="ECO:0000313" key="10">
    <source>
        <dbReference type="EMBL" id="SEN68775.1"/>
    </source>
</evidence>
<reference evidence="10 11" key="1">
    <citation type="submission" date="2016-10" db="EMBL/GenBank/DDBJ databases">
        <authorList>
            <person name="de Groot N.N."/>
        </authorList>
    </citation>
    <scope>NUCLEOTIDE SEQUENCE [LARGE SCALE GENOMIC DNA]</scope>
    <source>
        <strain evidence="10 11">DSM 46701</strain>
    </source>
</reference>
<organism evidence="10 11">
    <name type="scientific">Lihuaxuella thermophila</name>
    <dbReference type="NCBI Taxonomy" id="1173111"/>
    <lineage>
        <taxon>Bacteria</taxon>
        <taxon>Bacillati</taxon>
        <taxon>Bacillota</taxon>
        <taxon>Bacilli</taxon>
        <taxon>Bacillales</taxon>
        <taxon>Thermoactinomycetaceae</taxon>
        <taxon>Lihuaxuella</taxon>
    </lineage>
</organism>
<dbReference type="GO" id="GO:0009003">
    <property type="term" value="F:signal peptidase activity"/>
    <property type="evidence" value="ECO:0007669"/>
    <property type="project" value="UniProtKB-EC"/>
</dbReference>
<dbReference type="InterPro" id="IPR019756">
    <property type="entry name" value="Pept_S26A_signal_pept_1_Ser-AS"/>
</dbReference>
<comment type="catalytic activity">
    <reaction evidence="1 8">
        <text>Cleavage of hydrophobic, N-terminal signal or leader sequences from secreted and periplasmic proteins.</text>
        <dbReference type="EC" id="3.4.21.89"/>
    </reaction>
</comment>
<name>A0A1H8IKR3_9BACL</name>
<dbReference type="PANTHER" id="PTHR43390:SF1">
    <property type="entry name" value="CHLOROPLAST PROCESSING PEPTIDASE"/>
    <property type="match status" value="1"/>
</dbReference>
<dbReference type="Proteomes" id="UP000199695">
    <property type="component" value="Unassembled WGS sequence"/>
</dbReference>
<dbReference type="Gene3D" id="2.10.109.10">
    <property type="entry name" value="Umud Fragment, subunit A"/>
    <property type="match status" value="1"/>
</dbReference>
<dbReference type="Pfam" id="PF10502">
    <property type="entry name" value="Peptidase_S26"/>
    <property type="match status" value="1"/>
</dbReference>
<dbReference type="InterPro" id="IPR036286">
    <property type="entry name" value="LexA/Signal_pep-like_sf"/>
</dbReference>
<evidence type="ECO:0000256" key="5">
    <source>
        <dbReference type="ARBA" id="ARBA00022670"/>
    </source>
</evidence>
<dbReference type="RefSeq" id="WP_089972198.1">
    <property type="nucleotide sequence ID" value="NZ_FOCQ01000018.1"/>
</dbReference>
<feature type="domain" description="Peptidase S26" evidence="9">
    <location>
        <begin position="7"/>
        <end position="157"/>
    </location>
</feature>
<sequence length="166" mass="19245">MRRHIANLFVVMTSAVFILIFTIFYFYDWYILVGKSMLPTFQERDIVLVNTQTERFKRGDLILFDFKFKGKSIHFNKRIVGLPGDQVEAKGQQLLVNGKPFYSMANLPGRNVSDFKSVKVPQGHIFVMGDNTDQSIDSRMFGPIPMNRIIGRIDIIIFPFSRLKFL</sequence>
<dbReference type="CDD" id="cd06530">
    <property type="entry name" value="S26_SPase_I"/>
    <property type="match status" value="1"/>
</dbReference>
<evidence type="ECO:0000256" key="7">
    <source>
        <dbReference type="PIRSR" id="PIRSR600223-1"/>
    </source>
</evidence>
<evidence type="ECO:0000256" key="8">
    <source>
        <dbReference type="RuleBase" id="RU362042"/>
    </source>
</evidence>
<dbReference type="PRINTS" id="PR00727">
    <property type="entry name" value="LEADERPTASE"/>
</dbReference>
<evidence type="ECO:0000313" key="11">
    <source>
        <dbReference type="Proteomes" id="UP000199695"/>
    </source>
</evidence>
<feature type="active site" evidence="7">
    <location>
        <position position="77"/>
    </location>
</feature>
<dbReference type="GO" id="GO:0005886">
    <property type="term" value="C:plasma membrane"/>
    <property type="evidence" value="ECO:0007669"/>
    <property type="project" value="UniProtKB-SubCell"/>
</dbReference>
<dbReference type="PANTHER" id="PTHR43390">
    <property type="entry name" value="SIGNAL PEPTIDASE I"/>
    <property type="match status" value="1"/>
</dbReference>
<dbReference type="OrthoDB" id="9802919at2"/>
<feature type="active site" evidence="7">
    <location>
        <position position="36"/>
    </location>
</feature>
<comment type="subcellular location">
    <subcellularLocation>
        <location evidence="2">Cell membrane</location>
        <topology evidence="2">Single-pass type II membrane protein</topology>
    </subcellularLocation>
    <subcellularLocation>
        <location evidence="8">Membrane</location>
        <topology evidence="8">Single-pass type II membrane protein</topology>
    </subcellularLocation>
</comment>
<keyword evidence="8" id="KW-0812">Transmembrane</keyword>
<dbReference type="InterPro" id="IPR019533">
    <property type="entry name" value="Peptidase_S26"/>
</dbReference>
<protein>
    <recommendedName>
        <fullName evidence="4 8">Signal peptidase I</fullName>
        <ecNumber evidence="4 8">3.4.21.89</ecNumber>
    </recommendedName>
</protein>
<accession>A0A1H8IKR3</accession>